<feature type="domain" description="BOD1/SHG1" evidence="1">
    <location>
        <begin position="9"/>
        <end position="100"/>
    </location>
</feature>
<dbReference type="Proteomes" id="UP000245383">
    <property type="component" value="Unassembled WGS sequence"/>
</dbReference>
<dbReference type="OrthoDB" id="5752263at2759"/>
<accession>A0A2T9YBH3</accession>
<dbReference type="InterPro" id="IPR055264">
    <property type="entry name" value="BOD1/SHG1_dom"/>
</dbReference>
<dbReference type="AlphaFoldDB" id="A0A2T9YBH3"/>
<sequence length="251" mass="29282">MENAVEDISREIKRCGAFDTFRQQILKDFENSSEYQEFYQNVERAYERVYHSGEQSQNLIKIENSIDKYLEKNQEWRNLRYRTKKKLKNDRNFTKSMNAKIANSIIALEKAGDLKFLPQKAAKLSNKQNDFNPKNSPDSLYPKYKIYDQVKDGAIEFDLDFKMVYSLAGDLENKNELNVGQEILVTRSDFGVGISNHHYVSHFKKATIIEIQKQKQQVIVKIGTDINPINCDNFVNSNQIPDNIMSTLAFW</sequence>
<keyword evidence="3" id="KW-1185">Reference proteome</keyword>
<reference evidence="2 3" key="1">
    <citation type="journal article" date="2018" name="MBio">
        <title>Comparative Genomics Reveals the Core Gene Toolbox for the Fungus-Insect Symbiosis.</title>
        <authorList>
            <person name="Wang Y."/>
            <person name="Stata M."/>
            <person name="Wang W."/>
            <person name="Stajich J.E."/>
            <person name="White M.M."/>
            <person name="Moncalvo J.M."/>
        </authorList>
    </citation>
    <scope>NUCLEOTIDE SEQUENCE [LARGE SCALE GENOMIC DNA]</scope>
    <source>
        <strain evidence="2 3">SWE-8-4</strain>
    </source>
</reference>
<dbReference type="Pfam" id="PF05205">
    <property type="entry name" value="COMPASS-Shg1"/>
    <property type="match status" value="1"/>
</dbReference>
<gene>
    <name evidence="2" type="ORF">BB561_005232</name>
</gene>
<evidence type="ECO:0000313" key="3">
    <source>
        <dbReference type="Proteomes" id="UP000245383"/>
    </source>
</evidence>
<evidence type="ECO:0000313" key="2">
    <source>
        <dbReference type="EMBL" id="PVU89644.1"/>
    </source>
</evidence>
<comment type="caution">
    <text evidence="2">The sequence shown here is derived from an EMBL/GenBank/DDBJ whole genome shotgun (WGS) entry which is preliminary data.</text>
</comment>
<name>A0A2T9YBH3_9FUNG</name>
<organism evidence="2 3">
    <name type="scientific">Smittium simulii</name>
    <dbReference type="NCBI Taxonomy" id="133385"/>
    <lineage>
        <taxon>Eukaryota</taxon>
        <taxon>Fungi</taxon>
        <taxon>Fungi incertae sedis</taxon>
        <taxon>Zoopagomycota</taxon>
        <taxon>Kickxellomycotina</taxon>
        <taxon>Harpellomycetes</taxon>
        <taxon>Harpellales</taxon>
        <taxon>Legeriomycetaceae</taxon>
        <taxon>Smittium</taxon>
    </lineage>
</organism>
<evidence type="ECO:0000259" key="1">
    <source>
        <dbReference type="Pfam" id="PF05205"/>
    </source>
</evidence>
<proteinExistence type="predicted"/>
<protein>
    <recommendedName>
        <fullName evidence="1">BOD1/SHG1 domain-containing protein</fullName>
    </recommendedName>
</protein>
<dbReference type="EMBL" id="MBFR01000304">
    <property type="protein sequence ID" value="PVU89644.1"/>
    <property type="molecule type" value="Genomic_DNA"/>
</dbReference>